<evidence type="ECO:0008006" key="8">
    <source>
        <dbReference type="Google" id="ProtNLM"/>
    </source>
</evidence>
<dbReference type="AlphaFoldDB" id="A0A0F9IJW4"/>
<feature type="non-terminal residue" evidence="7">
    <location>
        <position position="1"/>
    </location>
</feature>
<comment type="caution">
    <text evidence="7">The sequence shown here is derived from an EMBL/GenBank/DDBJ whole genome shotgun (WGS) entry which is preliminary data.</text>
</comment>
<dbReference type="PANTHER" id="PTHR32196:SF72">
    <property type="entry name" value="RIBOSE IMPORT PERMEASE PROTEIN RBSC"/>
    <property type="match status" value="1"/>
</dbReference>
<sequence length="318" mass="34176">KREFILLVSLVSLIVIVGLRSPRFLSIGNFRDIMDDTALLAMVAMGQFMVILIGGIDLSVGAGVALTGMSVALLHQYHPGIPIFVIVLLSILIGFLLGSFNGILVSLLRIPPIIVTLATMGIYRGFVALISGGRWVSAHEMSDAFRNLPRGGFLGVSNLLFVAILCVIIFGIFLKYTRTGREIYAVGGNEIASRYVGINLRKIKYLPFMIAGSIYGLAGLLWVARYASAQSDTAMGFELVVIAACVVGGVSIFGGSGTTLGVVLGVLFLGMINNALTQIKVSPFWQMALQGLIILVAVIVNTVMEKRTQKLVIKRKNL</sequence>
<feature type="transmembrane region" description="Helical" evidence="6">
    <location>
        <begin position="44"/>
        <end position="74"/>
    </location>
</feature>
<comment type="subcellular location">
    <subcellularLocation>
        <location evidence="1">Cell membrane</location>
        <topology evidence="1">Multi-pass membrane protein</topology>
    </subcellularLocation>
</comment>
<dbReference type="InterPro" id="IPR001851">
    <property type="entry name" value="ABC_transp_permease"/>
</dbReference>
<evidence type="ECO:0000256" key="5">
    <source>
        <dbReference type="ARBA" id="ARBA00023136"/>
    </source>
</evidence>
<dbReference type="CDD" id="cd06579">
    <property type="entry name" value="TM_PBP1_transp_AraH_like"/>
    <property type="match status" value="1"/>
</dbReference>
<evidence type="ECO:0000256" key="1">
    <source>
        <dbReference type="ARBA" id="ARBA00004651"/>
    </source>
</evidence>
<reference evidence="7" key="1">
    <citation type="journal article" date="2015" name="Nature">
        <title>Complex archaea that bridge the gap between prokaryotes and eukaryotes.</title>
        <authorList>
            <person name="Spang A."/>
            <person name="Saw J.H."/>
            <person name="Jorgensen S.L."/>
            <person name="Zaremba-Niedzwiedzka K."/>
            <person name="Martijn J."/>
            <person name="Lind A.E."/>
            <person name="van Eijk R."/>
            <person name="Schleper C."/>
            <person name="Guy L."/>
            <person name="Ettema T.J."/>
        </authorList>
    </citation>
    <scope>NUCLEOTIDE SEQUENCE</scope>
</reference>
<evidence type="ECO:0000256" key="4">
    <source>
        <dbReference type="ARBA" id="ARBA00022989"/>
    </source>
</evidence>
<proteinExistence type="predicted"/>
<evidence type="ECO:0000256" key="2">
    <source>
        <dbReference type="ARBA" id="ARBA00022475"/>
    </source>
</evidence>
<dbReference type="GO" id="GO:0005886">
    <property type="term" value="C:plasma membrane"/>
    <property type="evidence" value="ECO:0007669"/>
    <property type="project" value="UniProtKB-SubCell"/>
</dbReference>
<feature type="transmembrane region" description="Helical" evidence="6">
    <location>
        <begin position="205"/>
        <end position="227"/>
    </location>
</feature>
<accession>A0A0F9IJW4</accession>
<dbReference type="EMBL" id="LAZR01020810">
    <property type="protein sequence ID" value="KKL87542.1"/>
    <property type="molecule type" value="Genomic_DNA"/>
</dbReference>
<dbReference type="GO" id="GO:0022857">
    <property type="term" value="F:transmembrane transporter activity"/>
    <property type="evidence" value="ECO:0007669"/>
    <property type="project" value="InterPro"/>
</dbReference>
<feature type="transmembrane region" description="Helical" evidence="6">
    <location>
        <begin position="239"/>
        <end position="272"/>
    </location>
</feature>
<evidence type="ECO:0000256" key="6">
    <source>
        <dbReference type="SAM" id="Phobius"/>
    </source>
</evidence>
<feature type="transmembrane region" description="Helical" evidence="6">
    <location>
        <begin position="284"/>
        <end position="304"/>
    </location>
</feature>
<evidence type="ECO:0000313" key="7">
    <source>
        <dbReference type="EMBL" id="KKL87542.1"/>
    </source>
</evidence>
<feature type="transmembrane region" description="Helical" evidence="6">
    <location>
        <begin position="151"/>
        <end position="174"/>
    </location>
</feature>
<keyword evidence="2" id="KW-1003">Cell membrane</keyword>
<dbReference type="PANTHER" id="PTHR32196">
    <property type="entry name" value="ABC TRANSPORTER PERMEASE PROTEIN YPHD-RELATED-RELATED"/>
    <property type="match status" value="1"/>
</dbReference>
<keyword evidence="3 6" id="KW-0812">Transmembrane</keyword>
<feature type="transmembrane region" description="Helical" evidence="6">
    <location>
        <begin position="110"/>
        <end position="130"/>
    </location>
</feature>
<dbReference type="Pfam" id="PF02653">
    <property type="entry name" value="BPD_transp_2"/>
    <property type="match status" value="1"/>
</dbReference>
<feature type="transmembrane region" description="Helical" evidence="6">
    <location>
        <begin position="81"/>
        <end position="104"/>
    </location>
</feature>
<gene>
    <name evidence="7" type="ORF">LCGC14_1933650</name>
</gene>
<evidence type="ECO:0000256" key="3">
    <source>
        <dbReference type="ARBA" id="ARBA00022692"/>
    </source>
</evidence>
<organism evidence="7">
    <name type="scientific">marine sediment metagenome</name>
    <dbReference type="NCBI Taxonomy" id="412755"/>
    <lineage>
        <taxon>unclassified sequences</taxon>
        <taxon>metagenomes</taxon>
        <taxon>ecological metagenomes</taxon>
    </lineage>
</organism>
<keyword evidence="4 6" id="KW-1133">Transmembrane helix</keyword>
<keyword evidence="5 6" id="KW-0472">Membrane</keyword>
<name>A0A0F9IJW4_9ZZZZ</name>
<protein>
    <recommendedName>
        <fullName evidence="8">ABC transporter permease</fullName>
    </recommendedName>
</protein>